<dbReference type="Proteomes" id="UP000093111">
    <property type="component" value="Plasmid pF5.1a"/>
</dbReference>
<evidence type="ECO:0000313" key="2">
    <source>
        <dbReference type="Proteomes" id="UP000093111"/>
    </source>
</evidence>
<dbReference type="RefSeq" id="WP_068950556.1">
    <property type="nucleotide sequence ID" value="NZ_CM004502.1"/>
</dbReference>
<gene>
    <name evidence="1" type="ORF">ADU59_00160</name>
</gene>
<protein>
    <submittedName>
        <fullName evidence="1">Uncharacterized protein</fullName>
    </submittedName>
</protein>
<evidence type="ECO:0000313" key="1">
    <source>
        <dbReference type="EMBL" id="OBZ97478.1"/>
    </source>
</evidence>
<dbReference type="OrthoDB" id="7375416at2"/>
<accession>A0A1C7P8B3</accession>
<keyword evidence="1" id="KW-0614">Plasmid</keyword>
<geneLocation type="plasmid" evidence="2">
    <name>pf5.1a</name>
</geneLocation>
<dbReference type="AlphaFoldDB" id="A0A1C7P8B3"/>
<sequence length="218" mass="23786">MPAYTIETTYTVPIFRHGTYIADTPEAACKAALGDDNWESLKKDYDSSGEIHVTGIWEGENTAYAGSPITIPSQFDESVQRRAHHFEILLGLLKILFHDVQAARPPSVDWLAKSAWAIARGEAILAYAPDPTESAGAPRPSHVLARLQEERVRSAIMAVLDVDREFEGLSPGSVTDEEIQSACQSVIATIDLSDAVGNAEFHAAMAAIRAAYRRLHPD</sequence>
<keyword evidence="2" id="KW-1185">Reference proteome</keyword>
<comment type="caution">
    <text evidence="1">The sequence shown here is derived from an EMBL/GenBank/DDBJ whole genome shotgun (WGS) entry which is preliminary data.</text>
</comment>
<organism evidence="1 2">
    <name type="scientific">Pararhizobium polonicum</name>
    <dbReference type="NCBI Taxonomy" id="1612624"/>
    <lineage>
        <taxon>Bacteria</taxon>
        <taxon>Pseudomonadati</taxon>
        <taxon>Pseudomonadota</taxon>
        <taxon>Alphaproteobacteria</taxon>
        <taxon>Hyphomicrobiales</taxon>
        <taxon>Rhizobiaceae</taxon>
        <taxon>Rhizobium/Agrobacterium group</taxon>
        <taxon>Pararhizobium</taxon>
    </lineage>
</organism>
<reference evidence="1 2" key="1">
    <citation type="journal article" date="2016" name="Syst. Appl. Microbiol.">
        <title>Pararhizobium polonicum sp. nov. isolated from tumors on stone fruit rootstocks.</title>
        <authorList>
            <person name="Pulawska J."/>
            <person name="Kuzmanovic N."/>
            <person name="Willems A."/>
            <person name="Pothier J.F."/>
        </authorList>
    </citation>
    <scope>NUCLEOTIDE SEQUENCE [LARGE SCALE GENOMIC DNA]</scope>
    <source>
        <strain evidence="1 2">F5.1</strain>
        <plasmid evidence="1">pF5.1a</plasmid>
    </source>
</reference>
<dbReference type="PATRIC" id="fig|1612624.7.peg.32"/>
<proteinExistence type="predicted"/>
<name>A0A1C7P8B3_9HYPH</name>
<dbReference type="EMBL" id="LGLV01000001">
    <property type="protein sequence ID" value="OBZ97478.1"/>
    <property type="molecule type" value="Genomic_DNA"/>
</dbReference>